<comment type="caution">
    <text evidence="2">The sequence shown here is derived from an EMBL/GenBank/DDBJ whole genome shotgun (WGS) entry which is preliminary data.</text>
</comment>
<evidence type="ECO:0000313" key="2">
    <source>
        <dbReference type="EMBL" id="RCL43840.1"/>
    </source>
</evidence>
<proteinExistence type="predicted"/>
<sequence length="249" mass="29200">MNRKYLGKNVNNSKKKDIFLILDPIIRKKEQAKYTNLQESKYGIDIWNAYEFSYLDKQKSPRLAILEIIIPSKSAITIESKSMKIYLNSFFNKDFLNTSEVIKTIKNDLSNICKISVKVRIKKTFAKKPSSISLIDNNNRITKPNKVYKFEAFRSLCPVTNQPDWAVIYIRSSGTMNIAWLTKYFLSFRNTGEFHELCIDKIFSKIVNEYKPDKFCVYGRFLRRGGIDINPMRANANEYMFLNFREDAQ</sequence>
<dbReference type="GO" id="GO:0033739">
    <property type="term" value="F:preQ1 synthase activity"/>
    <property type="evidence" value="ECO:0007669"/>
    <property type="project" value="InterPro"/>
</dbReference>
<dbReference type="PANTHER" id="PTHR34354:SF1">
    <property type="entry name" value="NADPH-DEPENDENT 7-CYANO-7-DEAZAGUANINE REDUCTASE"/>
    <property type="match status" value="1"/>
</dbReference>
<dbReference type="GO" id="GO:0008616">
    <property type="term" value="P:tRNA queuosine(34) biosynthetic process"/>
    <property type="evidence" value="ECO:0007669"/>
    <property type="project" value="InterPro"/>
</dbReference>
<dbReference type="PANTHER" id="PTHR34354">
    <property type="entry name" value="NADPH-DEPENDENT 7-CYANO-7-DEAZAGUANINE REDUCTASE"/>
    <property type="match status" value="1"/>
</dbReference>
<dbReference type="Gene3D" id="3.30.1130.10">
    <property type="match status" value="2"/>
</dbReference>
<dbReference type="SUPFAM" id="SSF55620">
    <property type="entry name" value="Tetrahydrobiopterin biosynthesis enzymes-like"/>
    <property type="match status" value="1"/>
</dbReference>
<dbReference type="Pfam" id="PF14819">
    <property type="entry name" value="QueF_N"/>
    <property type="match status" value="1"/>
</dbReference>
<gene>
    <name evidence="2" type="ORF">DBW92_03675</name>
</gene>
<dbReference type="Proteomes" id="UP000252915">
    <property type="component" value="Unassembled WGS sequence"/>
</dbReference>
<dbReference type="InterPro" id="IPR029500">
    <property type="entry name" value="QueF"/>
</dbReference>
<dbReference type="AlphaFoldDB" id="A0A368C2P3"/>
<evidence type="ECO:0000313" key="3">
    <source>
        <dbReference type="Proteomes" id="UP000252915"/>
    </source>
</evidence>
<reference evidence="2 3" key="1">
    <citation type="journal article" date="2018" name="Microbiome">
        <title>Fine metagenomic profile of the Mediterranean stratified and mixed water columns revealed by assembly and recruitment.</title>
        <authorList>
            <person name="Haro-Moreno J.M."/>
            <person name="Lopez-Perez M."/>
            <person name="De La Torre J.R."/>
            <person name="Picazo A."/>
            <person name="Camacho A."/>
            <person name="Rodriguez-Valera F."/>
        </authorList>
    </citation>
    <scope>NUCLEOTIDE SEQUENCE [LARGE SCALE GENOMIC DNA]</scope>
    <source>
        <strain evidence="2">MED-G78</strain>
    </source>
</reference>
<accession>A0A368C2P3</accession>
<name>A0A368C2P3_9GAMM</name>
<organism evidence="2 3">
    <name type="scientific">SAR86 cluster bacterium</name>
    <dbReference type="NCBI Taxonomy" id="2030880"/>
    <lineage>
        <taxon>Bacteria</taxon>
        <taxon>Pseudomonadati</taxon>
        <taxon>Pseudomonadota</taxon>
        <taxon>Gammaproteobacteria</taxon>
        <taxon>SAR86 cluster</taxon>
    </lineage>
</organism>
<evidence type="ECO:0000259" key="1">
    <source>
        <dbReference type="Pfam" id="PF14819"/>
    </source>
</evidence>
<dbReference type="EMBL" id="QOPI01000020">
    <property type="protein sequence ID" value="RCL43840.1"/>
    <property type="molecule type" value="Genomic_DNA"/>
</dbReference>
<feature type="domain" description="NADPH-dependent 7-cyano-7-deazaguanine reductase N-terminal" evidence="1">
    <location>
        <begin position="21"/>
        <end position="121"/>
    </location>
</feature>
<dbReference type="Pfam" id="PF14489">
    <property type="entry name" value="QueF"/>
    <property type="match status" value="1"/>
</dbReference>
<dbReference type="InterPro" id="IPR043133">
    <property type="entry name" value="GTP-CH-I_C/QueF"/>
</dbReference>
<dbReference type="InterPro" id="IPR050084">
    <property type="entry name" value="NADPH_dep_7-cyano-7-deazaG_red"/>
</dbReference>
<dbReference type="InterPro" id="IPR029139">
    <property type="entry name" value="QueF_N"/>
</dbReference>
<protein>
    <submittedName>
        <fullName evidence="2">7-cyano-7-deazaguanine reductase</fullName>
    </submittedName>
</protein>